<evidence type="ECO:0000256" key="3">
    <source>
        <dbReference type="ARBA" id="ARBA00022989"/>
    </source>
</evidence>
<evidence type="ECO:0000256" key="6">
    <source>
        <dbReference type="SAM" id="Phobius"/>
    </source>
</evidence>
<dbReference type="InterPro" id="IPR045014">
    <property type="entry name" value="TM41A/B"/>
</dbReference>
<sequence length="271" mass="30844">MSYQEKEREMSTQNDVKSVLSSATNDEASTRSAILTVGLIFIVSLTALSYVYMSFPELEENEKQYMKLPFHIEDAKNLGKLLERYKDLYYFQVLAGLFITYIFLQTFAIPGSIFLSILSGFLFRFSIALLLVCTCSAIGATLCYLLSSLLGRRLVYRYFPDKAKAWTIVVNKHRHNLLNYMLFLRMTPLLPNWFINLASPVIGVPMIPFTIGTFFGVAPPSFVAIQAGQTLHKLTSSSDAWSWYSIIILCVFALLSLVPVLYKKKLKEKFE</sequence>
<comment type="subcellular location">
    <subcellularLocation>
        <location evidence="1">Membrane</location>
        <topology evidence="1">Multi-pass membrane protein</topology>
    </subcellularLocation>
</comment>
<protein>
    <submittedName>
        <fullName evidence="8">Transmembrane protein 41-like protein</fullName>
    </submittedName>
</protein>
<name>E2ACS3_CAMFO</name>
<dbReference type="InParanoid" id="E2ACS3"/>
<dbReference type="PANTHER" id="PTHR43220:SF18">
    <property type="entry name" value="TRANSMEMBRANE PROTEIN 41B"/>
    <property type="match status" value="1"/>
</dbReference>
<accession>E2ACS3</accession>
<dbReference type="FunCoup" id="E2ACS3">
    <property type="interactions" value="1248"/>
</dbReference>
<feature type="transmembrane region" description="Helical" evidence="6">
    <location>
        <begin position="193"/>
        <end position="215"/>
    </location>
</feature>
<evidence type="ECO:0000313" key="9">
    <source>
        <dbReference type="Proteomes" id="UP000000311"/>
    </source>
</evidence>
<dbReference type="STRING" id="104421.E2ACS3"/>
<evidence type="ECO:0000256" key="4">
    <source>
        <dbReference type="ARBA" id="ARBA00023136"/>
    </source>
</evidence>
<feature type="transmembrane region" description="Helical" evidence="6">
    <location>
        <begin position="121"/>
        <end position="147"/>
    </location>
</feature>
<dbReference type="InterPro" id="IPR032816">
    <property type="entry name" value="VTT_dom"/>
</dbReference>
<dbReference type="GO" id="GO:0005789">
    <property type="term" value="C:endoplasmic reticulum membrane"/>
    <property type="evidence" value="ECO:0007669"/>
    <property type="project" value="TreeGrafter"/>
</dbReference>
<dbReference type="Pfam" id="PF09335">
    <property type="entry name" value="VTT_dom"/>
    <property type="match status" value="1"/>
</dbReference>
<feature type="transmembrane region" description="Helical" evidence="6">
    <location>
        <begin position="33"/>
        <end position="53"/>
    </location>
</feature>
<feature type="domain" description="VTT" evidence="7">
    <location>
        <begin position="109"/>
        <end position="229"/>
    </location>
</feature>
<proteinExistence type="inferred from homology"/>
<gene>
    <name evidence="8" type="ORF">EAG_15897</name>
</gene>
<evidence type="ECO:0000259" key="7">
    <source>
        <dbReference type="Pfam" id="PF09335"/>
    </source>
</evidence>
<dbReference type="OMA" id="CIKIPRD"/>
<comment type="similarity">
    <text evidence="5">Belongs to the TMEM41 family.</text>
</comment>
<evidence type="ECO:0000256" key="1">
    <source>
        <dbReference type="ARBA" id="ARBA00004141"/>
    </source>
</evidence>
<evidence type="ECO:0000256" key="5">
    <source>
        <dbReference type="ARBA" id="ARBA00025797"/>
    </source>
</evidence>
<dbReference type="EMBL" id="GL438568">
    <property type="protein sequence ID" value="EFN68817.1"/>
    <property type="molecule type" value="Genomic_DNA"/>
</dbReference>
<organism evidence="9">
    <name type="scientific">Camponotus floridanus</name>
    <name type="common">Florida carpenter ant</name>
    <dbReference type="NCBI Taxonomy" id="104421"/>
    <lineage>
        <taxon>Eukaryota</taxon>
        <taxon>Metazoa</taxon>
        <taxon>Ecdysozoa</taxon>
        <taxon>Arthropoda</taxon>
        <taxon>Hexapoda</taxon>
        <taxon>Insecta</taxon>
        <taxon>Pterygota</taxon>
        <taxon>Neoptera</taxon>
        <taxon>Endopterygota</taxon>
        <taxon>Hymenoptera</taxon>
        <taxon>Apocrita</taxon>
        <taxon>Aculeata</taxon>
        <taxon>Formicoidea</taxon>
        <taxon>Formicidae</taxon>
        <taxon>Formicinae</taxon>
        <taxon>Camponotus</taxon>
    </lineage>
</organism>
<feature type="transmembrane region" description="Helical" evidence="6">
    <location>
        <begin position="241"/>
        <end position="262"/>
    </location>
</feature>
<dbReference type="AlphaFoldDB" id="E2ACS3"/>
<evidence type="ECO:0000313" key="8">
    <source>
        <dbReference type="EMBL" id="EFN68817.1"/>
    </source>
</evidence>
<dbReference type="OrthoDB" id="3364966at2759"/>
<dbReference type="Proteomes" id="UP000000311">
    <property type="component" value="Unassembled WGS sequence"/>
</dbReference>
<dbReference type="PANTHER" id="PTHR43220">
    <property type="match status" value="1"/>
</dbReference>
<keyword evidence="4 6" id="KW-0472">Membrane</keyword>
<evidence type="ECO:0000256" key="2">
    <source>
        <dbReference type="ARBA" id="ARBA00022692"/>
    </source>
</evidence>
<feature type="transmembrane region" description="Helical" evidence="6">
    <location>
        <begin position="88"/>
        <end position="109"/>
    </location>
</feature>
<keyword evidence="3 6" id="KW-1133">Transmembrane helix</keyword>
<keyword evidence="2 6" id="KW-0812">Transmembrane</keyword>
<reference evidence="8 9" key="1">
    <citation type="journal article" date="2010" name="Science">
        <title>Genomic comparison of the ants Camponotus floridanus and Harpegnathos saltator.</title>
        <authorList>
            <person name="Bonasio R."/>
            <person name="Zhang G."/>
            <person name="Ye C."/>
            <person name="Mutti N.S."/>
            <person name="Fang X."/>
            <person name="Qin N."/>
            <person name="Donahue G."/>
            <person name="Yang P."/>
            <person name="Li Q."/>
            <person name="Li C."/>
            <person name="Zhang P."/>
            <person name="Huang Z."/>
            <person name="Berger S.L."/>
            <person name="Reinberg D."/>
            <person name="Wang J."/>
            <person name="Liebig J."/>
        </authorList>
    </citation>
    <scope>NUCLEOTIDE SEQUENCE [LARGE SCALE GENOMIC DNA]</scope>
    <source>
        <strain evidence="9">C129</strain>
    </source>
</reference>
<dbReference type="GO" id="GO:0000045">
    <property type="term" value="P:autophagosome assembly"/>
    <property type="evidence" value="ECO:0007669"/>
    <property type="project" value="TreeGrafter"/>
</dbReference>
<keyword evidence="9" id="KW-1185">Reference proteome</keyword>